<gene>
    <name evidence="1" type="ORF">HU200_038428</name>
</gene>
<comment type="caution">
    <text evidence="1">The sequence shown here is derived from an EMBL/GenBank/DDBJ whole genome shotgun (WGS) entry which is preliminary data.</text>
</comment>
<evidence type="ECO:0000313" key="2">
    <source>
        <dbReference type="Proteomes" id="UP000636709"/>
    </source>
</evidence>
<evidence type="ECO:0000313" key="1">
    <source>
        <dbReference type="EMBL" id="KAF8694288.1"/>
    </source>
</evidence>
<dbReference type="OrthoDB" id="691120at2759"/>
<organism evidence="1 2">
    <name type="scientific">Digitaria exilis</name>
    <dbReference type="NCBI Taxonomy" id="1010633"/>
    <lineage>
        <taxon>Eukaryota</taxon>
        <taxon>Viridiplantae</taxon>
        <taxon>Streptophyta</taxon>
        <taxon>Embryophyta</taxon>
        <taxon>Tracheophyta</taxon>
        <taxon>Spermatophyta</taxon>
        <taxon>Magnoliopsida</taxon>
        <taxon>Liliopsida</taxon>
        <taxon>Poales</taxon>
        <taxon>Poaceae</taxon>
        <taxon>PACMAD clade</taxon>
        <taxon>Panicoideae</taxon>
        <taxon>Panicodae</taxon>
        <taxon>Paniceae</taxon>
        <taxon>Anthephorinae</taxon>
        <taxon>Digitaria</taxon>
    </lineage>
</organism>
<dbReference type="AlphaFoldDB" id="A0A835BD17"/>
<reference evidence="1" key="1">
    <citation type="submission" date="2020-07" db="EMBL/GenBank/DDBJ databases">
        <title>Genome sequence and genetic diversity analysis of an under-domesticated orphan crop, white fonio (Digitaria exilis).</title>
        <authorList>
            <person name="Bennetzen J.L."/>
            <person name="Chen S."/>
            <person name="Ma X."/>
            <person name="Wang X."/>
            <person name="Yssel A.E.J."/>
            <person name="Chaluvadi S.R."/>
            <person name="Johnson M."/>
            <person name="Gangashetty P."/>
            <person name="Hamidou F."/>
            <person name="Sanogo M.D."/>
            <person name="Zwaenepoel A."/>
            <person name="Wallace J."/>
            <person name="Van De Peer Y."/>
            <person name="Van Deynze A."/>
        </authorList>
    </citation>
    <scope>NUCLEOTIDE SEQUENCE</scope>
    <source>
        <tissue evidence="1">Leaves</tissue>
    </source>
</reference>
<dbReference type="EMBL" id="JACEFO010001910">
    <property type="protein sequence ID" value="KAF8694288.1"/>
    <property type="molecule type" value="Genomic_DNA"/>
</dbReference>
<protein>
    <submittedName>
        <fullName evidence="1">Uncharacterized protein</fullName>
    </submittedName>
</protein>
<proteinExistence type="predicted"/>
<dbReference type="Proteomes" id="UP000636709">
    <property type="component" value="Unassembled WGS sequence"/>
</dbReference>
<name>A0A835BD17_9POAL</name>
<accession>A0A835BD17</accession>
<sequence>MDHASSGLPRKIPYHLLEEITGGFSDVHKLGSVAYGEVFMVRLSPPSPPPPPPTSPLTQKQLVKTTTHYTMKRLFTLLLYTKLSAGQWGNGDNFH</sequence>
<keyword evidence="2" id="KW-1185">Reference proteome</keyword>